<keyword evidence="4" id="KW-1185">Reference proteome</keyword>
<dbReference type="EMBL" id="LIIK01000002">
    <property type="protein sequence ID" value="KQM09597.1"/>
    <property type="molecule type" value="Genomic_DNA"/>
</dbReference>
<dbReference type="Proteomes" id="UP000054172">
    <property type="component" value="Unassembled WGS sequence"/>
</dbReference>
<feature type="domain" description="UspA" evidence="2">
    <location>
        <begin position="8"/>
        <end position="89"/>
    </location>
</feature>
<feature type="coiled-coil region" evidence="1">
    <location>
        <begin position="56"/>
        <end position="87"/>
    </location>
</feature>
<gene>
    <name evidence="3" type="ORF">AL399_00690</name>
</gene>
<dbReference type="Pfam" id="PF00582">
    <property type="entry name" value="Usp"/>
    <property type="match status" value="1"/>
</dbReference>
<dbReference type="InterPro" id="IPR006016">
    <property type="entry name" value="UspA"/>
</dbReference>
<name>A0A0Q4B9L4_9BACT</name>
<dbReference type="CDD" id="cd00293">
    <property type="entry name" value="USP-like"/>
    <property type="match status" value="1"/>
</dbReference>
<keyword evidence="1" id="KW-0175">Coiled coil</keyword>
<comment type="caution">
    <text evidence="3">The sequence shown here is derived from an EMBL/GenBank/DDBJ whole genome shotgun (WGS) entry which is preliminary data.</text>
</comment>
<organism evidence="3 4">
    <name type="scientific">Candidatus [Bacteroides] periocalifornicus</name>
    <dbReference type="NCBI Taxonomy" id="1702214"/>
    <lineage>
        <taxon>Bacteria</taxon>
        <taxon>Pseudomonadati</taxon>
        <taxon>Bacteroidota</taxon>
    </lineage>
</organism>
<proteinExistence type="predicted"/>
<dbReference type="STRING" id="1702214.AL399_00690"/>
<dbReference type="PATRIC" id="fig|1702214.3.peg.780"/>
<evidence type="ECO:0000313" key="3">
    <source>
        <dbReference type="EMBL" id="KQM09597.1"/>
    </source>
</evidence>
<sequence>MANPLKKKTIIVPWDSSQGCEYALEHAFQLAQAVGDNVMILQLVKRPGMLLTRAKRSEFEQQLAEQRQQLEREAQRLNMEFAEKRAAIIQNLKTKTAAAGREFQEVTITSMVLDYRSLVRSLNELVLTLSVNLFVTSQYYQLSRTTRLDLLPILRKMKSSKVDTTPFIIVNKPPKHLYYTELVVPMEYVGSYKETLRWVAYLSTYYHCNVNLIKPPLKDESKRRGMANNLYFTKKILDSKNVVYGIKTANKRAEFNQEVFSFVSAIEADLLILMANNMKNYFADRVVKSEVPILFINPLSKKYQAFK</sequence>
<protein>
    <recommendedName>
        <fullName evidence="2">UspA domain-containing protein</fullName>
    </recommendedName>
</protein>
<evidence type="ECO:0000256" key="1">
    <source>
        <dbReference type="SAM" id="Coils"/>
    </source>
</evidence>
<accession>A0A0Q4B9L4</accession>
<evidence type="ECO:0000259" key="2">
    <source>
        <dbReference type="Pfam" id="PF00582"/>
    </source>
</evidence>
<reference evidence="3" key="1">
    <citation type="submission" date="2015-08" db="EMBL/GenBank/DDBJ databases">
        <title>Candidatus Bacteriodes Periocalifornicus.</title>
        <authorList>
            <person name="McLean J.S."/>
            <person name="Kelley S."/>
        </authorList>
    </citation>
    <scope>NUCLEOTIDE SEQUENCE [LARGE SCALE GENOMIC DNA]</scope>
    <source>
        <strain evidence="3">12B</strain>
    </source>
</reference>
<dbReference type="SUPFAM" id="SSF52402">
    <property type="entry name" value="Adenine nucleotide alpha hydrolases-like"/>
    <property type="match status" value="1"/>
</dbReference>
<dbReference type="AlphaFoldDB" id="A0A0Q4B9L4"/>
<dbReference type="InterPro" id="IPR014729">
    <property type="entry name" value="Rossmann-like_a/b/a_fold"/>
</dbReference>
<dbReference type="Gene3D" id="3.40.50.620">
    <property type="entry name" value="HUPs"/>
    <property type="match status" value="1"/>
</dbReference>
<evidence type="ECO:0000313" key="4">
    <source>
        <dbReference type="Proteomes" id="UP000054172"/>
    </source>
</evidence>